<dbReference type="EMBL" id="JARKIE010000039">
    <property type="protein sequence ID" value="KAJ7695018.1"/>
    <property type="molecule type" value="Genomic_DNA"/>
</dbReference>
<organism evidence="2 3">
    <name type="scientific">Mycena rosella</name>
    <name type="common">Pink bonnet</name>
    <name type="synonym">Agaricus rosellus</name>
    <dbReference type="NCBI Taxonomy" id="1033263"/>
    <lineage>
        <taxon>Eukaryota</taxon>
        <taxon>Fungi</taxon>
        <taxon>Dikarya</taxon>
        <taxon>Basidiomycota</taxon>
        <taxon>Agaricomycotina</taxon>
        <taxon>Agaricomycetes</taxon>
        <taxon>Agaricomycetidae</taxon>
        <taxon>Agaricales</taxon>
        <taxon>Marasmiineae</taxon>
        <taxon>Mycenaceae</taxon>
        <taxon>Mycena</taxon>
    </lineage>
</organism>
<dbReference type="AlphaFoldDB" id="A0AAD7DQ76"/>
<evidence type="ECO:0000313" key="2">
    <source>
        <dbReference type="EMBL" id="KAJ7695018.1"/>
    </source>
</evidence>
<keyword evidence="1" id="KW-0732">Signal</keyword>
<evidence type="ECO:0000256" key="1">
    <source>
        <dbReference type="SAM" id="SignalP"/>
    </source>
</evidence>
<gene>
    <name evidence="2" type="ORF">B0H17DRAFT_438936</name>
</gene>
<name>A0AAD7DQ76_MYCRO</name>
<keyword evidence="3" id="KW-1185">Reference proteome</keyword>
<dbReference type="Proteomes" id="UP001221757">
    <property type="component" value="Unassembled WGS sequence"/>
</dbReference>
<reference evidence="2" key="1">
    <citation type="submission" date="2023-03" db="EMBL/GenBank/DDBJ databases">
        <title>Massive genome expansion in bonnet fungi (Mycena s.s.) driven by repeated elements and novel gene families across ecological guilds.</title>
        <authorList>
            <consortium name="Lawrence Berkeley National Laboratory"/>
            <person name="Harder C.B."/>
            <person name="Miyauchi S."/>
            <person name="Viragh M."/>
            <person name="Kuo A."/>
            <person name="Thoen E."/>
            <person name="Andreopoulos B."/>
            <person name="Lu D."/>
            <person name="Skrede I."/>
            <person name="Drula E."/>
            <person name="Henrissat B."/>
            <person name="Morin E."/>
            <person name="Kohler A."/>
            <person name="Barry K."/>
            <person name="LaButti K."/>
            <person name="Morin E."/>
            <person name="Salamov A."/>
            <person name="Lipzen A."/>
            <person name="Mereny Z."/>
            <person name="Hegedus B."/>
            <person name="Baldrian P."/>
            <person name="Stursova M."/>
            <person name="Weitz H."/>
            <person name="Taylor A."/>
            <person name="Grigoriev I.V."/>
            <person name="Nagy L.G."/>
            <person name="Martin F."/>
            <person name="Kauserud H."/>
        </authorList>
    </citation>
    <scope>NUCLEOTIDE SEQUENCE</scope>
    <source>
        <strain evidence="2">CBHHK067</strain>
    </source>
</reference>
<evidence type="ECO:0000313" key="3">
    <source>
        <dbReference type="Proteomes" id="UP001221757"/>
    </source>
</evidence>
<protein>
    <submittedName>
        <fullName evidence="2">Uncharacterized protein</fullName>
    </submittedName>
</protein>
<feature type="signal peptide" evidence="1">
    <location>
        <begin position="1"/>
        <end position="19"/>
    </location>
</feature>
<feature type="chain" id="PRO_5042280561" evidence="1">
    <location>
        <begin position="20"/>
        <end position="155"/>
    </location>
</feature>
<accession>A0AAD7DQ76</accession>
<comment type="caution">
    <text evidence="2">The sequence shown here is derived from an EMBL/GenBank/DDBJ whole genome shotgun (WGS) entry which is preliminary data.</text>
</comment>
<sequence>MKKIVTTTALLITSIVARARSSTELDEDCKVQAWVRAEDLAPDHISHGDLRIKVKPAHCANRIASVALRLQLDEFGDVKYLRRGAVLPEIHISNNQTVPMDVFGFFGGNSNDVVYDYSAYDRAISDSAFWVVKGEERRAWSTEVVLFQNNPSQFF</sequence>
<proteinExistence type="predicted"/>